<dbReference type="GO" id="GO:0016740">
    <property type="term" value="F:transferase activity"/>
    <property type="evidence" value="ECO:0007669"/>
    <property type="project" value="UniProtKB-KW"/>
</dbReference>
<dbReference type="InterPro" id="IPR023631">
    <property type="entry name" value="Amidase_dom"/>
</dbReference>
<evidence type="ECO:0000256" key="1">
    <source>
        <dbReference type="ARBA" id="ARBA00008069"/>
    </source>
</evidence>
<name>A0A1G2I8P9_9BACT</name>
<evidence type="ECO:0000256" key="3">
    <source>
        <dbReference type="ARBA" id="ARBA00022741"/>
    </source>
</evidence>
<evidence type="ECO:0000256" key="2">
    <source>
        <dbReference type="ARBA" id="ARBA00022598"/>
    </source>
</evidence>
<sequence>MGILELTIKEAHEGLKKKDFSSTELTKAYLSKIKKNDKEIEAYLAITEELALSQAKKADEKITSGEKITHLTGIPCAIKDNILVEDEKCTAGSKILENYIAPYDATVIKKLKTEGAVILGKTNLDEFAMGGSGENSAFKVTKNPNDKTRVAGGSSSGPAAAVAANEALYALGTDTGGSIRLPSSFCGVVGLKPTYGAVSRSGLIAFGSSLDQIGPIAKTVEDAKIIFKAISGKDKLDATSKDYTFSDLNVDVKNLKIGIPKEYFVKGIDPKVEKIIKDTIKKIENQGAQIKEVSLPNTEFALACYYIIAPAEASANLAKFDGVKYGLKNNQDDLLDVYLKTRGKGFGLEVKRRIMLGTYSLSSGYYDAYYKKAEEVRNLIKQDFENVFNSPAGGVDLIFCPVSPFPAFKIGEKLNDPLSMYLVDIYTVSVNLAGLPGLSLAVGKADGLPVGLQIIGNHFQENKILSVASFIEKMLQ</sequence>
<dbReference type="SUPFAM" id="SSF75304">
    <property type="entry name" value="Amidase signature (AS) enzymes"/>
    <property type="match status" value="1"/>
</dbReference>
<dbReference type="GO" id="GO:0006412">
    <property type="term" value="P:translation"/>
    <property type="evidence" value="ECO:0007669"/>
    <property type="project" value="UniProtKB-UniRule"/>
</dbReference>
<dbReference type="HAMAP" id="MF_00120">
    <property type="entry name" value="GatA"/>
    <property type="match status" value="1"/>
</dbReference>
<keyword evidence="2 7" id="KW-0436">Ligase</keyword>
<dbReference type="Gene3D" id="3.90.1300.10">
    <property type="entry name" value="Amidase signature (AS) domain"/>
    <property type="match status" value="1"/>
</dbReference>
<dbReference type="EC" id="6.3.5.7" evidence="7"/>
<keyword evidence="4 7" id="KW-0067">ATP-binding</keyword>
<dbReference type="InterPro" id="IPR036928">
    <property type="entry name" value="AS_sf"/>
</dbReference>
<dbReference type="Proteomes" id="UP000176308">
    <property type="component" value="Unassembled WGS sequence"/>
</dbReference>
<gene>
    <name evidence="7 9" type="primary">gatA</name>
    <name evidence="9" type="ORF">A2904_00850</name>
</gene>
<evidence type="ECO:0000256" key="7">
    <source>
        <dbReference type="HAMAP-Rule" id="MF_00120"/>
    </source>
</evidence>
<dbReference type="InterPro" id="IPR000120">
    <property type="entry name" value="Amidase"/>
</dbReference>
<dbReference type="InterPro" id="IPR004412">
    <property type="entry name" value="GatA"/>
</dbReference>
<dbReference type="InterPro" id="IPR020556">
    <property type="entry name" value="Amidase_CS"/>
</dbReference>
<protein>
    <recommendedName>
        <fullName evidence="7">Glutamyl-tRNA(Gln) amidotransferase subunit A</fullName>
        <shortName evidence="7">Glu-ADT subunit A</shortName>
        <ecNumber evidence="7">6.3.5.7</ecNumber>
    </recommendedName>
</protein>
<accession>A0A1G2I8P9</accession>
<dbReference type="GO" id="GO:0030956">
    <property type="term" value="C:glutamyl-tRNA(Gln) amidotransferase complex"/>
    <property type="evidence" value="ECO:0007669"/>
    <property type="project" value="InterPro"/>
</dbReference>
<dbReference type="PANTHER" id="PTHR11895:SF151">
    <property type="entry name" value="GLUTAMYL-TRNA(GLN) AMIDOTRANSFERASE SUBUNIT A"/>
    <property type="match status" value="1"/>
</dbReference>
<feature type="active site" description="Acyl-ester intermediate" evidence="7">
    <location>
        <position position="178"/>
    </location>
</feature>
<comment type="similarity">
    <text evidence="1 7">Belongs to the amidase family. GatA subfamily.</text>
</comment>
<evidence type="ECO:0000259" key="8">
    <source>
        <dbReference type="Pfam" id="PF01425"/>
    </source>
</evidence>
<evidence type="ECO:0000256" key="6">
    <source>
        <dbReference type="ARBA" id="ARBA00047407"/>
    </source>
</evidence>
<organism evidence="9 10">
    <name type="scientific">Candidatus Staskawiczbacteria bacterium RIFCSPLOWO2_01_FULL_33_9</name>
    <dbReference type="NCBI Taxonomy" id="1802211"/>
    <lineage>
        <taxon>Bacteria</taxon>
        <taxon>Candidatus Staskawicziibacteriota</taxon>
    </lineage>
</organism>
<keyword evidence="3 7" id="KW-0547">Nucleotide-binding</keyword>
<dbReference type="EMBL" id="MHOX01000012">
    <property type="protein sequence ID" value="OGZ71153.1"/>
    <property type="molecule type" value="Genomic_DNA"/>
</dbReference>
<feature type="active site" description="Charge relay system" evidence="7">
    <location>
        <position position="154"/>
    </location>
</feature>
<reference evidence="9 10" key="1">
    <citation type="journal article" date="2016" name="Nat. Commun.">
        <title>Thousands of microbial genomes shed light on interconnected biogeochemical processes in an aquifer system.</title>
        <authorList>
            <person name="Anantharaman K."/>
            <person name="Brown C.T."/>
            <person name="Hug L.A."/>
            <person name="Sharon I."/>
            <person name="Castelle C.J."/>
            <person name="Probst A.J."/>
            <person name="Thomas B.C."/>
            <person name="Singh A."/>
            <person name="Wilkins M.J."/>
            <person name="Karaoz U."/>
            <person name="Brodie E.L."/>
            <person name="Williams K.H."/>
            <person name="Hubbard S.S."/>
            <person name="Banfield J.F."/>
        </authorList>
    </citation>
    <scope>NUCLEOTIDE SEQUENCE [LARGE SCALE GENOMIC DNA]</scope>
</reference>
<proteinExistence type="inferred from homology"/>
<dbReference type="GO" id="GO:0005524">
    <property type="term" value="F:ATP binding"/>
    <property type="evidence" value="ECO:0007669"/>
    <property type="project" value="UniProtKB-KW"/>
</dbReference>
<evidence type="ECO:0000313" key="10">
    <source>
        <dbReference type="Proteomes" id="UP000176308"/>
    </source>
</evidence>
<keyword evidence="5 7" id="KW-0648">Protein biosynthesis</keyword>
<comment type="caution">
    <text evidence="9">The sequence shown here is derived from an EMBL/GenBank/DDBJ whole genome shotgun (WGS) entry which is preliminary data.</text>
</comment>
<comment type="function">
    <text evidence="7">Allows the formation of correctly charged Gln-tRNA(Gln) through the transamidation of misacylated Glu-tRNA(Gln) in organisms which lack glutaminyl-tRNA synthetase. The reaction takes place in the presence of glutamine and ATP through an activated gamma-phospho-Glu-tRNA(Gln).</text>
</comment>
<feature type="domain" description="Amidase" evidence="8">
    <location>
        <begin position="24"/>
        <end position="465"/>
    </location>
</feature>
<evidence type="ECO:0000256" key="5">
    <source>
        <dbReference type="ARBA" id="ARBA00022917"/>
    </source>
</evidence>
<dbReference type="PROSITE" id="PS00571">
    <property type="entry name" value="AMIDASES"/>
    <property type="match status" value="1"/>
</dbReference>
<dbReference type="AlphaFoldDB" id="A0A1G2I8P9"/>
<evidence type="ECO:0000313" key="9">
    <source>
        <dbReference type="EMBL" id="OGZ71153.1"/>
    </source>
</evidence>
<dbReference type="PANTHER" id="PTHR11895">
    <property type="entry name" value="TRANSAMIDASE"/>
    <property type="match status" value="1"/>
</dbReference>
<comment type="catalytic activity">
    <reaction evidence="6 7">
        <text>L-glutamyl-tRNA(Gln) + L-glutamine + ATP + H2O = L-glutaminyl-tRNA(Gln) + L-glutamate + ADP + phosphate + H(+)</text>
        <dbReference type="Rhea" id="RHEA:17521"/>
        <dbReference type="Rhea" id="RHEA-COMP:9681"/>
        <dbReference type="Rhea" id="RHEA-COMP:9684"/>
        <dbReference type="ChEBI" id="CHEBI:15377"/>
        <dbReference type="ChEBI" id="CHEBI:15378"/>
        <dbReference type="ChEBI" id="CHEBI:29985"/>
        <dbReference type="ChEBI" id="CHEBI:30616"/>
        <dbReference type="ChEBI" id="CHEBI:43474"/>
        <dbReference type="ChEBI" id="CHEBI:58359"/>
        <dbReference type="ChEBI" id="CHEBI:78520"/>
        <dbReference type="ChEBI" id="CHEBI:78521"/>
        <dbReference type="ChEBI" id="CHEBI:456216"/>
        <dbReference type="EC" id="6.3.5.7"/>
    </reaction>
</comment>
<feature type="active site" description="Charge relay system" evidence="7">
    <location>
        <position position="79"/>
    </location>
</feature>
<keyword evidence="9" id="KW-0808">Transferase</keyword>
<dbReference type="GO" id="GO:0050567">
    <property type="term" value="F:glutaminyl-tRNA synthase (glutamine-hydrolyzing) activity"/>
    <property type="evidence" value="ECO:0007669"/>
    <property type="project" value="UniProtKB-UniRule"/>
</dbReference>
<dbReference type="Pfam" id="PF01425">
    <property type="entry name" value="Amidase"/>
    <property type="match status" value="1"/>
</dbReference>
<comment type="subunit">
    <text evidence="7">Heterotrimer of A, B and C subunits.</text>
</comment>
<dbReference type="NCBIfam" id="TIGR00132">
    <property type="entry name" value="gatA"/>
    <property type="match status" value="1"/>
</dbReference>
<evidence type="ECO:0000256" key="4">
    <source>
        <dbReference type="ARBA" id="ARBA00022840"/>
    </source>
</evidence>